<dbReference type="Pfam" id="PF05368">
    <property type="entry name" value="NmrA"/>
    <property type="match status" value="1"/>
</dbReference>
<reference evidence="2 3" key="1">
    <citation type="journal article" date="2024" name="Commun. Biol.">
        <title>Comparative genomic analysis of thermophilic fungi reveals convergent evolutionary adaptations and gene losses.</title>
        <authorList>
            <person name="Steindorff A.S."/>
            <person name="Aguilar-Pontes M.V."/>
            <person name="Robinson A.J."/>
            <person name="Andreopoulos B."/>
            <person name="LaButti K."/>
            <person name="Kuo A."/>
            <person name="Mondo S."/>
            <person name="Riley R."/>
            <person name="Otillar R."/>
            <person name="Haridas S."/>
            <person name="Lipzen A."/>
            <person name="Grimwood J."/>
            <person name="Schmutz J."/>
            <person name="Clum A."/>
            <person name="Reid I.D."/>
            <person name="Moisan M.C."/>
            <person name="Butler G."/>
            <person name="Nguyen T.T.M."/>
            <person name="Dewar K."/>
            <person name="Conant G."/>
            <person name="Drula E."/>
            <person name="Henrissat B."/>
            <person name="Hansel C."/>
            <person name="Singer S."/>
            <person name="Hutchinson M.I."/>
            <person name="de Vries R.P."/>
            <person name="Natvig D.O."/>
            <person name="Powell A.J."/>
            <person name="Tsang A."/>
            <person name="Grigoriev I.V."/>
        </authorList>
    </citation>
    <scope>NUCLEOTIDE SEQUENCE [LARGE SCALE GENOMIC DNA]</scope>
    <source>
        <strain evidence="2 3">CBS 494.80</strain>
    </source>
</reference>
<evidence type="ECO:0000259" key="1">
    <source>
        <dbReference type="Pfam" id="PF05368"/>
    </source>
</evidence>
<evidence type="ECO:0000313" key="2">
    <source>
        <dbReference type="EMBL" id="KAL2065859.1"/>
    </source>
</evidence>
<dbReference type="PANTHER" id="PTHR47129">
    <property type="entry name" value="QUINONE OXIDOREDUCTASE 2"/>
    <property type="match status" value="1"/>
</dbReference>
<proteinExistence type="predicted"/>
<dbReference type="Gene3D" id="3.40.50.720">
    <property type="entry name" value="NAD(P)-binding Rossmann-like Domain"/>
    <property type="match status" value="1"/>
</dbReference>
<organism evidence="2 3">
    <name type="scientific">Oculimacula yallundae</name>
    <dbReference type="NCBI Taxonomy" id="86028"/>
    <lineage>
        <taxon>Eukaryota</taxon>
        <taxon>Fungi</taxon>
        <taxon>Dikarya</taxon>
        <taxon>Ascomycota</taxon>
        <taxon>Pezizomycotina</taxon>
        <taxon>Leotiomycetes</taxon>
        <taxon>Helotiales</taxon>
        <taxon>Ploettnerulaceae</taxon>
        <taxon>Oculimacula</taxon>
    </lineage>
</organism>
<dbReference type="InterPro" id="IPR052718">
    <property type="entry name" value="NmrA-type_oxidoreductase"/>
</dbReference>
<dbReference type="Gene3D" id="3.90.25.10">
    <property type="entry name" value="UDP-galactose 4-epimerase, domain 1"/>
    <property type="match status" value="1"/>
</dbReference>
<keyword evidence="3" id="KW-1185">Reference proteome</keyword>
<dbReference type="Proteomes" id="UP001595075">
    <property type="component" value="Unassembled WGS sequence"/>
</dbReference>
<comment type="caution">
    <text evidence="2">The sequence shown here is derived from an EMBL/GenBank/DDBJ whole genome shotgun (WGS) entry which is preliminary data.</text>
</comment>
<sequence>MTIKYLITGATGGLGGLVLEYFVANVPLSEFSASSSNANNRSLFARRGIGFRHLDYEDPSSLDIALAGVENLLFVSTNTSLIYAERIRTQHQNVVDAAKKANVKHIWYTSLPFGGLTDDSKVVVQQAHLDTEKMLQQSGVTYTSIREGIYVEAFPLFLNWFPETTHVTLPCDGDIAFTSREELAECNARIMIRGGYENTTVLLTAEETITGKLIIEVINETTDRHVKLDYLSREQWVHVNALNDEGKKSQRAFEIVASWWESAARGELRTTHGLMRDILGRRPMTPREAVRKLLLEDRNHRWHQNYA</sequence>
<accession>A0ABR4C7E8</accession>
<feature type="domain" description="NmrA-like" evidence="1">
    <location>
        <begin position="5"/>
        <end position="236"/>
    </location>
</feature>
<dbReference type="InterPro" id="IPR008030">
    <property type="entry name" value="NmrA-like"/>
</dbReference>
<gene>
    <name evidence="2" type="ORF">VTL71DRAFT_3529</name>
</gene>
<dbReference type="InterPro" id="IPR036291">
    <property type="entry name" value="NAD(P)-bd_dom_sf"/>
</dbReference>
<name>A0ABR4C7E8_9HELO</name>
<protein>
    <recommendedName>
        <fullName evidence="1">NmrA-like domain-containing protein</fullName>
    </recommendedName>
</protein>
<dbReference type="PANTHER" id="PTHR47129:SF1">
    <property type="entry name" value="NMRA-LIKE DOMAIN-CONTAINING PROTEIN"/>
    <property type="match status" value="1"/>
</dbReference>
<evidence type="ECO:0000313" key="3">
    <source>
        <dbReference type="Proteomes" id="UP001595075"/>
    </source>
</evidence>
<dbReference type="EMBL" id="JAZHXI010000012">
    <property type="protein sequence ID" value="KAL2065859.1"/>
    <property type="molecule type" value="Genomic_DNA"/>
</dbReference>
<dbReference type="SUPFAM" id="SSF51735">
    <property type="entry name" value="NAD(P)-binding Rossmann-fold domains"/>
    <property type="match status" value="1"/>
</dbReference>